<feature type="chain" id="PRO_5043179148" description="Leucine-rich repeat-containing N-terminal plant-type domain-containing protein" evidence="9">
    <location>
        <begin position="27"/>
        <end position="143"/>
    </location>
</feature>
<evidence type="ECO:0000256" key="6">
    <source>
        <dbReference type="ARBA" id="ARBA00022989"/>
    </source>
</evidence>
<dbReference type="PANTHER" id="PTHR48063:SF22">
    <property type="entry name" value="HCRVF1 PROTEIN-LIKE"/>
    <property type="match status" value="1"/>
</dbReference>
<sequence>MTKLALLVRSTALLLCLLIFQAGSTSHGQASVSGARISSDRYALLSFKASLLDRADRLSSWQGEDCCEWKGVRCSNRMGHLIKLNLGNIDMDYYNYPNMSRSLSLLAADTGSSLATLQNLGYLDLSGNYFNDTSIPVFLASLK</sequence>
<dbReference type="GO" id="GO:0016020">
    <property type="term" value="C:membrane"/>
    <property type="evidence" value="ECO:0007669"/>
    <property type="project" value="UniProtKB-SubCell"/>
</dbReference>
<evidence type="ECO:0000313" key="12">
    <source>
        <dbReference type="Proteomes" id="UP000019116"/>
    </source>
</evidence>
<comment type="subcellular location">
    <subcellularLocation>
        <location evidence="1">Membrane</location>
        <topology evidence="1">Single-pass type I membrane protein</topology>
    </subcellularLocation>
</comment>
<dbReference type="Pfam" id="PF08263">
    <property type="entry name" value="LRRNT_2"/>
    <property type="match status" value="1"/>
</dbReference>
<keyword evidence="7" id="KW-0472">Membrane</keyword>
<name>A0A3B6PU23_WHEAT</name>
<organism evidence="11">
    <name type="scientific">Triticum aestivum</name>
    <name type="common">Wheat</name>
    <dbReference type="NCBI Taxonomy" id="4565"/>
    <lineage>
        <taxon>Eukaryota</taxon>
        <taxon>Viridiplantae</taxon>
        <taxon>Streptophyta</taxon>
        <taxon>Embryophyta</taxon>
        <taxon>Tracheophyta</taxon>
        <taxon>Spermatophyta</taxon>
        <taxon>Magnoliopsida</taxon>
        <taxon>Liliopsida</taxon>
        <taxon>Poales</taxon>
        <taxon>Poaceae</taxon>
        <taxon>BOP clade</taxon>
        <taxon>Pooideae</taxon>
        <taxon>Triticodae</taxon>
        <taxon>Triticeae</taxon>
        <taxon>Triticinae</taxon>
        <taxon>Triticum</taxon>
    </lineage>
</organism>
<protein>
    <recommendedName>
        <fullName evidence="10">Leucine-rich repeat-containing N-terminal plant-type domain-containing protein</fullName>
    </recommendedName>
</protein>
<dbReference type="PANTHER" id="PTHR48063">
    <property type="entry name" value="LRR RECEPTOR-LIKE KINASE"/>
    <property type="match status" value="1"/>
</dbReference>
<keyword evidence="3" id="KW-0812">Transmembrane</keyword>
<keyword evidence="12" id="KW-1185">Reference proteome</keyword>
<dbReference type="EnsemblPlants" id="TraesCS6B02G443500.1">
    <property type="protein sequence ID" value="TraesCS6B02G443500.1.cds1"/>
    <property type="gene ID" value="TraesCS6B02G443500"/>
</dbReference>
<keyword evidence="2" id="KW-0433">Leucine-rich repeat</keyword>
<evidence type="ECO:0000256" key="2">
    <source>
        <dbReference type="ARBA" id="ARBA00022614"/>
    </source>
</evidence>
<evidence type="ECO:0000256" key="4">
    <source>
        <dbReference type="ARBA" id="ARBA00022729"/>
    </source>
</evidence>
<feature type="domain" description="Leucine-rich repeat-containing N-terminal plant-type" evidence="10">
    <location>
        <begin position="38"/>
        <end position="75"/>
    </location>
</feature>
<evidence type="ECO:0000256" key="5">
    <source>
        <dbReference type="ARBA" id="ARBA00022737"/>
    </source>
</evidence>
<keyword evidence="8" id="KW-0325">Glycoprotein</keyword>
<dbReference type="Gramene" id="TraesNOR6B03G03670800.1">
    <property type="protein sequence ID" value="TraesNOR6B03G03670800.1.CDS1"/>
    <property type="gene ID" value="TraesNOR6B03G03670800"/>
</dbReference>
<evidence type="ECO:0000256" key="7">
    <source>
        <dbReference type="ARBA" id="ARBA00023136"/>
    </source>
</evidence>
<reference evidence="11" key="1">
    <citation type="submission" date="2018-08" db="EMBL/GenBank/DDBJ databases">
        <authorList>
            <person name="Rossello M."/>
        </authorList>
    </citation>
    <scope>NUCLEOTIDE SEQUENCE [LARGE SCALE GENOMIC DNA]</scope>
    <source>
        <strain evidence="11">cv. Chinese Spring</strain>
    </source>
</reference>
<proteinExistence type="predicted"/>
<dbReference type="InterPro" id="IPR032675">
    <property type="entry name" value="LRR_dom_sf"/>
</dbReference>
<feature type="signal peptide" evidence="9">
    <location>
        <begin position="1"/>
        <end position="26"/>
    </location>
</feature>
<evidence type="ECO:0000259" key="10">
    <source>
        <dbReference type="Pfam" id="PF08263"/>
    </source>
</evidence>
<dbReference type="Gramene" id="TraesCS6B03G1236400.1">
    <property type="protein sequence ID" value="TraesCS6B03G1236400.1.CDS1"/>
    <property type="gene ID" value="TraesCS6B03G1236400"/>
</dbReference>
<evidence type="ECO:0000256" key="3">
    <source>
        <dbReference type="ARBA" id="ARBA00022692"/>
    </source>
</evidence>
<dbReference type="Gramene" id="TraesJAG6B03G03623120.1">
    <property type="protein sequence ID" value="TraesJAG6B03G03623120.1.CDS1"/>
    <property type="gene ID" value="TraesJAG6B03G03623120"/>
</dbReference>
<dbReference type="Proteomes" id="UP000019116">
    <property type="component" value="Chromosome 6B"/>
</dbReference>
<evidence type="ECO:0000256" key="1">
    <source>
        <dbReference type="ARBA" id="ARBA00004479"/>
    </source>
</evidence>
<dbReference type="SUPFAM" id="SSF52058">
    <property type="entry name" value="L domain-like"/>
    <property type="match status" value="1"/>
</dbReference>
<accession>A0A3B6PU23</accession>
<evidence type="ECO:0000256" key="9">
    <source>
        <dbReference type="SAM" id="SignalP"/>
    </source>
</evidence>
<dbReference type="SMR" id="A0A3B6PU23"/>
<dbReference type="OrthoDB" id="695689at2759"/>
<evidence type="ECO:0000313" key="11">
    <source>
        <dbReference type="EnsemblPlants" id="TraesCS6B02G443500.1.cds1"/>
    </source>
</evidence>
<dbReference type="InterPro" id="IPR013210">
    <property type="entry name" value="LRR_N_plant-typ"/>
</dbReference>
<dbReference type="InterPro" id="IPR046956">
    <property type="entry name" value="RLP23-like"/>
</dbReference>
<dbReference type="Gramene" id="TraesMAC6B03G03627770.1">
    <property type="protein sequence ID" value="TraesMAC6B03G03627770.1.CDS1"/>
    <property type="gene ID" value="TraesMAC6B03G03627770"/>
</dbReference>
<keyword evidence="4 9" id="KW-0732">Signal</keyword>
<dbReference type="Gene3D" id="3.80.10.10">
    <property type="entry name" value="Ribonuclease Inhibitor"/>
    <property type="match status" value="1"/>
</dbReference>
<dbReference type="AlphaFoldDB" id="A0A3B6PU23"/>
<dbReference type="STRING" id="4565.A0A3B6PU23"/>
<evidence type="ECO:0000256" key="8">
    <source>
        <dbReference type="ARBA" id="ARBA00023180"/>
    </source>
</evidence>
<keyword evidence="6" id="KW-1133">Transmembrane helix</keyword>
<dbReference type="Gramene" id="TraesCS6B02G443500.1">
    <property type="protein sequence ID" value="TraesCS6B02G443500.1.cds1"/>
    <property type="gene ID" value="TraesCS6B02G443500"/>
</dbReference>
<reference evidence="11" key="2">
    <citation type="submission" date="2018-10" db="UniProtKB">
        <authorList>
            <consortium name="EnsemblPlants"/>
        </authorList>
    </citation>
    <scope>IDENTIFICATION</scope>
</reference>
<keyword evidence="5" id="KW-0677">Repeat</keyword>